<evidence type="ECO:0008006" key="4">
    <source>
        <dbReference type="Google" id="ProtNLM"/>
    </source>
</evidence>
<evidence type="ECO:0000313" key="2">
    <source>
        <dbReference type="EMBL" id="GAA0717817.1"/>
    </source>
</evidence>
<dbReference type="Gene3D" id="1.25.40.10">
    <property type="entry name" value="Tetratricopeptide repeat domain"/>
    <property type="match status" value="1"/>
</dbReference>
<evidence type="ECO:0000256" key="1">
    <source>
        <dbReference type="PROSITE-ProRule" id="PRU00339"/>
    </source>
</evidence>
<keyword evidence="3" id="KW-1185">Reference proteome</keyword>
<proteinExistence type="predicted"/>
<comment type="caution">
    <text evidence="2">The sequence shown here is derived from an EMBL/GenBank/DDBJ whole genome shotgun (WGS) entry which is preliminary data.</text>
</comment>
<gene>
    <name evidence="2" type="ORF">GCM10009430_15190</name>
</gene>
<feature type="repeat" description="TPR" evidence="1">
    <location>
        <begin position="14"/>
        <end position="47"/>
    </location>
</feature>
<dbReference type="Proteomes" id="UP001501758">
    <property type="component" value="Unassembled WGS sequence"/>
</dbReference>
<keyword evidence="1" id="KW-0802">TPR repeat</keyword>
<reference evidence="3" key="1">
    <citation type="journal article" date="2019" name="Int. J. Syst. Evol. Microbiol.">
        <title>The Global Catalogue of Microorganisms (GCM) 10K type strain sequencing project: providing services to taxonomists for standard genome sequencing and annotation.</title>
        <authorList>
            <consortium name="The Broad Institute Genomics Platform"/>
            <consortium name="The Broad Institute Genome Sequencing Center for Infectious Disease"/>
            <person name="Wu L."/>
            <person name="Ma J."/>
        </authorList>
    </citation>
    <scope>NUCLEOTIDE SEQUENCE [LARGE SCALE GENOMIC DNA]</scope>
    <source>
        <strain evidence="3">JCM 15974</strain>
    </source>
</reference>
<protein>
    <recommendedName>
        <fullName evidence="4">Tetratricopeptide repeat protein</fullName>
    </recommendedName>
</protein>
<dbReference type="SUPFAM" id="SSF48452">
    <property type="entry name" value="TPR-like"/>
    <property type="match status" value="1"/>
</dbReference>
<sequence length="277" mass="33277">MLSCSENKNEFEQYSEFEQKAMLQFKDKGYEKALSNFEKAIDLKPKENVSVYFYAAASALKAGDIDKAKELLIASIHNTNASKNYFLNFDEFDSFRNEKLFSEIENDYQSHISEFYKNLEYPEIYHEVDSLVKLDQEIRSNGMEPKEMVKIDSLNINRLIEITKKYGWQNRGWLILWHQRNTYGQDNYVWNFFKPYIDEQIQKGNIKKSFWTIFEEERSIIKNKEQVYGLYHNQFDQFPVKDIENIDKRRIENGLPPLWYMEKVYEITVPVEYKKLE</sequence>
<dbReference type="EMBL" id="BAAAGE010000001">
    <property type="protein sequence ID" value="GAA0717817.1"/>
    <property type="molecule type" value="Genomic_DNA"/>
</dbReference>
<dbReference type="InterPro" id="IPR011990">
    <property type="entry name" value="TPR-like_helical_dom_sf"/>
</dbReference>
<organism evidence="2 3">
    <name type="scientific">Aquimarina litoralis</name>
    <dbReference type="NCBI Taxonomy" id="584605"/>
    <lineage>
        <taxon>Bacteria</taxon>
        <taxon>Pseudomonadati</taxon>
        <taxon>Bacteroidota</taxon>
        <taxon>Flavobacteriia</taxon>
        <taxon>Flavobacteriales</taxon>
        <taxon>Flavobacteriaceae</taxon>
        <taxon>Aquimarina</taxon>
    </lineage>
</organism>
<evidence type="ECO:0000313" key="3">
    <source>
        <dbReference type="Proteomes" id="UP001501758"/>
    </source>
</evidence>
<name>A0ABP3TTU8_9FLAO</name>
<accession>A0ABP3TTU8</accession>
<dbReference type="PROSITE" id="PS50005">
    <property type="entry name" value="TPR"/>
    <property type="match status" value="1"/>
</dbReference>
<dbReference type="InterPro" id="IPR019734">
    <property type="entry name" value="TPR_rpt"/>
</dbReference>